<organism evidence="2 3">
    <name type="scientific">Protea cynaroides</name>
    <dbReference type="NCBI Taxonomy" id="273540"/>
    <lineage>
        <taxon>Eukaryota</taxon>
        <taxon>Viridiplantae</taxon>
        <taxon>Streptophyta</taxon>
        <taxon>Embryophyta</taxon>
        <taxon>Tracheophyta</taxon>
        <taxon>Spermatophyta</taxon>
        <taxon>Magnoliopsida</taxon>
        <taxon>Proteales</taxon>
        <taxon>Proteaceae</taxon>
        <taxon>Protea</taxon>
    </lineage>
</organism>
<evidence type="ECO:0000259" key="1">
    <source>
        <dbReference type="Pfam" id="PF23138"/>
    </source>
</evidence>
<dbReference type="PANTHER" id="PTHR47198">
    <property type="entry name" value="OS05G0299300 PROTEIN"/>
    <property type="match status" value="1"/>
</dbReference>
<evidence type="ECO:0000313" key="2">
    <source>
        <dbReference type="EMBL" id="KAJ4956529.1"/>
    </source>
</evidence>
<name>A0A9Q0H3M7_9MAGN</name>
<gene>
    <name evidence="2" type="ORF">NE237_013312</name>
</gene>
<reference evidence="2" key="1">
    <citation type="journal article" date="2023" name="Plant J.">
        <title>The genome of the king protea, Protea cynaroides.</title>
        <authorList>
            <person name="Chang J."/>
            <person name="Duong T.A."/>
            <person name="Schoeman C."/>
            <person name="Ma X."/>
            <person name="Roodt D."/>
            <person name="Barker N."/>
            <person name="Li Z."/>
            <person name="Van de Peer Y."/>
            <person name="Mizrachi E."/>
        </authorList>
    </citation>
    <scope>NUCLEOTIDE SEQUENCE</scope>
    <source>
        <tissue evidence="2">Young leaves</tissue>
    </source>
</reference>
<dbReference type="InterPro" id="IPR056327">
    <property type="entry name" value="ARMC9_CTLH-like_dom"/>
</dbReference>
<dbReference type="OrthoDB" id="538223at2759"/>
<protein>
    <recommendedName>
        <fullName evidence="1">ARMC9 CTLH-like domain-containing protein</fullName>
    </recommendedName>
</protein>
<dbReference type="PANTHER" id="PTHR47198:SF1">
    <property type="entry name" value="WD REPEAT-CONTAINING PROTEIN 91-LIKE ISOFORM X1"/>
    <property type="match status" value="1"/>
</dbReference>
<keyword evidence="3" id="KW-1185">Reference proteome</keyword>
<comment type="caution">
    <text evidence="2">The sequence shown here is derived from an EMBL/GenBank/DDBJ whole genome shotgun (WGS) entry which is preliminary data.</text>
</comment>
<dbReference type="Pfam" id="PF23138">
    <property type="entry name" value="CTLH_Armc9"/>
    <property type="match status" value="1"/>
</dbReference>
<dbReference type="AlphaFoldDB" id="A0A9Q0H3M7"/>
<evidence type="ECO:0000313" key="3">
    <source>
        <dbReference type="Proteomes" id="UP001141806"/>
    </source>
</evidence>
<accession>A0A9Q0H3M7</accession>
<feature type="domain" description="ARMC9 CTLH-like" evidence="1">
    <location>
        <begin position="6"/>
        <end position="92"/>
    </location>
</feature>
<proteinExistence type="predicted"/>
<sequence>MVLITTFSKLEVSILRYYIVQAVQFGRKDKLTEFFGIYGNDLLQSGQDWTPWFAIPYLKNPSLDPQFRVYFSREWFDALHLSFRNFLSEIFNGTHILQQKLCLMF</sequence>
<dbReference type="Proteomes" id="UP001141806">
    <property type="component" value="Unassembled WGS sequence"/>
</dbReference>
<dbReference type="EMBL" id="JAMYWD010000011">
    <property type="protein sequence ID" value="KAJ4956529.1"/>
    <property type="molecule type" value="Genomic_DNA"/>
</dbReference>